<accession>A0ABT7TXT1</accession>
<evidence type="ECO:0000313" key="2">
    <source>
        <dbReference type="EMBL" id="MDM8075963.1"/>
    </source>
</evidence>
<organism evidence="2 3">
    <name type="scientific">Actinomyces viscosus</name>
    <dbReference type="NCBI Taxonomy" id="1656"/>
    <lineage>
        <taxon>Bacteria</taxon>
        <taxon>Bacillati</taxon>
        <taxon>Actinomycetota</taxon>
        <taxon>Actinomycetes</taxon>
        <taxon>Actinomycetales</taxon>
        <taxon>Actinomycetaceae</taxon>
        <taxon>Actinomyces</taxon>
    </lineage>
</organism>
<dbReference type="RefSeq" id="WP_289594995.1">
    <property type="nucleotide sequence ID" value="NZ_JAUDBR010000003.1"/>
</dbReference>
<keyword evidence="3" id="KW-1185">Reference proteome</keyword>
<protein>
    <submittedName>
        <fullName evidence="2">Uncharacterized protein</fullName>
    </submittedName>
</protein>
<proteinExistence type="predicted"/>
<reference evidence="3" key="1">
    <citation type="submission" date="2023-06" db="EMBL/GenBank/DDBJ databases">
        <title>Identification and characterization of horizontal gene transfer across gut microbiota members of farm animals based on homology search.</title>
        <authorList>
            <person name="Zeman M."/>
            <person name="Kubasova T."/>
            <person name="Jahodarova E."/>
            <person name="Nykrynova M."/>
            <person name="Rychlik I."/>
        </authorList>
    </citation>
    <scope>NUCLEOTIDE SEQUENCE [LARGE SCALE GENOMIC DNA]</scope>
    <source>
        <strain evidence="3">ET81</strain>
    </source>
</reference>
<sequence>MGRWLPQRGWLGHDGLSGDLNSLTRPTVPSGAIQGRMLAKPEERRGVVGRNCLGAARASGTGRDGLYPTRTQKMSVFGGEIV</sequence>
<evidence type="ECO:0000313" key="3">
    <source>
        <dbReference type="Proteomes" id="UP001529257"/>
    </source>
</evidence>
<name>A0ABT7TXT1_ACTVI</name>
<gene>
    <name evidence="2" type="ORF">QUV91_02720</name>
</gene>
<reference evidence="2 3" key="2">
    <citation type="submission" date="2023-06" db="EMBL/GenBank/DDBJ databases">
        <authorList>
            <person name="Zeman M."/>
            <person name="Kubasova T."/>
            <person name="Jahodarova E."/>
            <person name="Nykrynova M."/>
            <person name="Rychlik I."/>
        </authorList>
    </citation>
    <scope>NUCLEOTIDE SEQUENCE [LARGE SCALE GENOMIC DNA]</scope>
    <source>
        <strain evidence="2 3">ET81</strain>
    </source>
</reference>
<dbReference type="Proteomes" id="UP001529257">
    <property type="component" value="Unassembled WGS sequence"/>
</dbReference>
<comment type="caution">
    <text evidence="2">The sequence shown here is derived from an EMBL/GenBank/DDBJ whole genome shotgun (WGS) entry which is preliminary data.</text>
</comment>
<feature type="region of interest" description="Disordered" evidence="1">
    <location>
        <begin position="1"/>
        <end position="28"/>
    </location>
</feature>
<evidence type="ECO:0000256" key="1">
    <source>
        <dbReference type="SAM" id="MobiDB-lite"/>
    </source>
</evidence>
<dbReference type="EMBL" id="JAUDBR010000003">
    <property type="protein sequence ID" value="MDM8075963.1"/>
    <property type="molecule type" value="Genomic_DNA"/>
</dbReference>